<sequence>MRHTHASQQTPKCKRHLAEIIAPDAARGAHIGHKCLVKRMGLRGHNSAPFLALKDLAVARSSLWLRLVAVVRTHVVLLKVSYRSILFLAEILQSSVFAFHHLQLHQHIQQF</sequence>
<protein>
    <submittedName>
        <fullName evidence="1">Uncharacterized protein</fullName>
    </submittedName>
</protein>
<dbReference type="AlphaFoldDB" id="A0A1E1IUH9"/>
<proteinExistence type="predicted"/>
<accession>A0A1E1IUH9</accession>
<dbReference type="EMBL" id="CALQ01000719">
    <property type="protein sequence ID" value="CCM14913.1"/>
    <property type="molecule type" value="Genomic_DNA"/>
</dbReference>
<gene>
    <name evidence="1" type="primary">LgM4147LRVhigh.20.00840.00010</name>
    <name evidence="1" type="ORF">BN36_2024130</name>
</gene>
<evidence type="ECO:0000313" key="1">
    <source>
        <dbReference type="EMBL" id="CCM14913.1"/>
    </source>
</evidence>
<organism evidence="1">
    <name type="scientific">Leishmania guyanensis</name>
    <dbReference type="NCBI Taxonomy" id="5670"/>
    <lineage>
        <taxon>Eukaryota</taxon>
        <taxon>Discoba</taxon>
        <taxon>Euglenozoa</taxon>
        <taxon>Kinetoplastea</taxon>
        <taxon>Metakinetoplastina</taxon>
        <taxon>Trypanosomatida</taxon>
        <taxon>Trypanosomatidae</taxon>
        <taxon>Leishmaniinae</taxon>
        <taxon>Leishmania</taxon>
        <taxon>Leishmania guyanensis species complex</taxon>
    </lineage>
</organism>
<reference evidence="1" key="1">
    <citation type="submission" date="2012-08" db="EMBL/GenBank/DDBJ databases">
        <title>Comparative genomics of metastatic and non-metastatic Leishmania guyanensis provides insights into polygenic factors involved in Leishmania RNA virus infection.</title>
        <authorList>
            <person name="Smith D."/>
            <person name="Hertz-Fowler C."/>
            <person name="Martin R."/>
            <person name="Dickens N."/>
            <person name="Fasel N."/>
            <person name="Falquet L."/>
            <person name="Beverley S."/>
            <person name="Zangger H."/>
            <person name="Calderon-Copete S."/>
            <person name="Mottram J."/>
            <person name="Xenarios I."/>
        </authorList>
    </citation>
    <scope>NUCLEOTIDE SEQUENCE</scope>
    <source>
        <strain evidence="1">MHOM/BR/75/M4147/SSU:IR2SAT-LUC</strain>
    </source>
</reference>
<name>A0A1E1IUH9_LEIGU</name>